<proteinExistence type="predicted"/>
<sequence>MDSDGATRIHPSFTQSVDGLKNPEGENVVLDPVLVMGHQSNLGFGPQNSIGYQNMDSLEVSIDDLGRQEVDSAYSSVSHIEEEVSPPSPSTYSMETDVGVDPETGERAME</sequence>
<gene>
    <name evidence="2" type="ORF">AB205_0098230</name>
</gene>
<accession>A0A2G9QLH2</accession>
<evidence type="ECO:0000256" key="1">
    <source>
        <dbReference type="SAM" id="MobiDB-lite"/>
    </source>
</evidence>
<dbReference type="EMBL" id="KV961293">
    <property type="protein sequence ID" value="PIO15951.1"/>
    <property type="molecule type" value="Genomic_DNA"/>
</dbReference>
<organism evidence="2 3">
    <name type="scientific">Aquarana catesbeiana</name>
    <name type="common">American bullfrog</name>
    <name type="synonym">Rana catesbeiana</name>
    <dbReference type="NCBI Taxonomy" id="8400"/>
    <lineage>
        <taxon>Eukaryota</taxon>
        <taxon>Metazoa</taxon>
        <taxon>Chordata</taxon>
        <taxon>Craniata</taxon>
        <taxon>Vertebrata</taxon>
        <taxon>Euteleostomi</taxon>
        <taxon>Amphibia</taxon>
        <taxon>Batrachia</taxon>
        <taxon>Anura</taxon>
        <taxon>Neobatrachia</taxon>
        <taxon>Ranoidea</taxon>
        <taxon>Ranidae</taxon>
        <taxon>Aquarana</taxon>
    </lineage>
</organism>
<dbReference type="Proteomes" id="UP000228934">
    <property type="component" value="Unassembled WGS sequence"/>
</dbReference>
<dbReference type="AlphaFoldDB" id="A0A2G9QLH2"/>
<protein>
    <submittedName>
        <fullName evidence="2">Uncharacterized protein</fullName>
    </submittedName>
</protein>
<evidence type="ECO:0000313" key="2">
    <source>
        <dbReference type="EMBL" id="PIO15951.1"/>
    </source>
</evidence>
<feature type="region of interest" description="Disordered" evidence="1">
    <location>
        <begin position="76"/>
        <end position="110"/>
    </location>
</feature>
<keyword evidence="3" id="KW-1185">Reference proteome</keyword>
<reference evidence="3" key="1">
    <citation type="journal article" date="2017" name="Nat. Commun.">
        <title>The North American bullfrog draft genome provides insight into hormonal regulation of long noncoding RNA.</title>
        <authorList>
            <person name="Hammond S.A."/>
            <person name="Warren R.L."/>
            <person name="Vandervalk B.P."/>
            <person name="Kucuk E."/>
            <person name="Khan H."/>
            <person name="Gibb E.A."/>
            <person name="Pandoh P."/>
            <person name="Kirk H."/>
            <person name="Zhao Y."/>
            <person name="Jones M."/>
            <person name="Mungall A.J."/>
            <person name="Coope R."/>
            <person name="Pleasance S."/>
            <person name="Moore R.A."/>
            <person name="Holt R.A."/>
            <person name="Round J.M."/>
            <person name="Ohora S."/>
            <person name="Walle B.V."/>
            <person name="Veldhoen N."/>
            <person name="Helbing C.C."/>
            <person name="Birol I."/>
        </authorList>
    </citation>
    <scope>NUCLEOTIDE SEQUENCE [LARGE SCALE GENOMIC DNA]</scope>
</reference>
<evidence type="ECO:0000313" key="3">
    <source>
        <dbReference type="Proteomes" id="UP000228934"/>
    </source>
</evidence>
<name>A0A2G9QLH2_AQUCT</name>
<feature type="region of interest" description="Disordered" evidence="1">
    <location>
        <begin position="1"/>
        <end position="24"/>
    </location>
</feature>